<dbReference type="Pfam" id="PF07690">
    <property type="entry name" value="MFS_1"/>
    <property type="match status" value="1"/>
</dbReference>
<dbReference type="InterPro" id="IPR011701">
    <property type="entry name" value="MFS"/>
</dbReference>
<dbReference type="PROSITE" id="PS50850">
    <property type="entry name" value="MFS"/>
    <property type="match status" value="1"/>
</dbReference>
<evidence type="ECO:0000256" key="6">
    <source>
        <dbReference type="ARBA" id="ARBA00023136"/>
    </source>
</evidence>
<sequence>MSKYRIQSILFVFIAFMLGCNEYMIVGVLPDISREIGASLSSLGYLVTVFALVYALSTPLVTSLTRYLKRHQLLYLLLVIFLLGNTWTALSTSYLSLLLSRIMSATTAGAIISLVLVIANFVAPLDKRASLLSWIFAGFSIASIIGLPIGTLISTTWSWHASFWLISVLTVVVLILVCLYVPKDTPQAAPQKGQKQLAIFKDPNIRLVICFVILTCAAQYTYYTYIRSLITDYMHLPASLLNLLLLLLGVAFIIGNKSGGLLADHGGLRQLPMVYLLQTLLLLLVNPLFKSAWLAFAAVFLVCVCNASYGAALQVYFLDTAAKNYPQSMDLASSFNSIFANVGISLGSFTAARVAGLTSIGQTTYFGAVFSFLATCLIWLAARRLRAKEAHE</sequence>
<protein>
    <submittedName>
        <fullName evidence="9">MFS transporter</fullName>
    </submittedName>
</protein>
<dbReference type="PANTHER" id="PTHR43124:SF10">
    <property type="entry name" value="PURINE EFFLUX PUMP PBUE"/>
    <property type="match status" value="1"/>
</dbReference>
<evidence type="ECO:0000256" key="4">
    <source>
        <dbReference type="ARBA" id="ARBA00022692"/>
    </source>
</evidence>
<accession>A0A6A8MA65</accession>
<name>A0A6A8MA65_9LACO</name>
<evidence type="ECO:0000256" key="1">
    <source>
        <dbReference type="ARBA" id="ARBA00004651"/>
    </source>
</evidence>
<reference evidence="9 10" key="1">
    <citation type="submission" date="2019-08" db="EMBL/GenBank/DDBJ databases">
        <title>In-depth cultivation of the pig gut microbiome towards novel bacterial diversity and tailored functional studies.</title>
        <authorList>
            <person name="Wylensek D."/>
            <person name="Hitch T.C.A."/>
            <person name="Clavel T."/>
        </authorList>
    </citation>
    <scope>NUCLEOTIDE SEQUENCE [LARGE SCALE GENOMIC DNA]</scope>
    <source>
        <strain evidence="9 10">Bifido-178-WT-2B</strain>
    </source>
</reference>
<keyword evidence="10" id="KW-1185">Reference proteome</keyword>
<dbReference type="Proteomes" id="UP000438120">
    <property type="component" value="Unassembled WGS sequence"/>
</dbReference>
<dbReference type="InterPro" id="IPR050189">
    <property type="entry name" value="MFS_Efflux_Transporters"/>
</dbReference>
<keyword evidence="6 7" id="KW-0472">Membrane</keyword>
<dbReference type="PANTHER" id="PTHR43124">
    <property type="entry name" value="PURINE EFFLUX PUMP PBUE"/>
    <property type="match status" value="1"/>
</dbReference>
<keyword evidence="3" id="KW-1003">Cell membrane</keyword>
<feature type="transmembrane region" description="Helical" evidence="7">
    <location>
        <begin position="338"/>
        <end position="358"/>
    </location>
</feature>
<comment type="caution">
    <text evidence="9">The sequence shown here is derived from an EMBL/GenBank/DDBJ whole genome shotgun (WGS) entry which is preliminary data.</text>
</comment>
<evidence type="ECO:0000313" key="10">
    <source>
        <dbReference type="Proteomes" id="UP000438120"/>
    </source>
</evidence>
<dbReference type="InterPro" id="IPR036259">
    <property type="entry name" value="MFS_trans_sf"/>
</dbReference>
<dbReference type="InterPro" id="IPR020846">
    <property type="entry name" value="MFS_dom"/>
</dbReference>
<dbReference type="RefSeq" id="WP_154546870.1">
    <property type="nucleotide sequence ID" value="NZ_VUMX01000001.1"/>
</dbReference>
<dbReference type="GO" id="GO:0022857">
    <property type="term" value="F:transmembrane transporter activity"/>
    <property type="evidence" value="ECO:0007669"/>
    <property type="project" value="InterPro"/>
</dbReference>
<feature type="transmembrane region" description="Helical" evidence="7">
    <location>
        <begin position="364"/>
        <end position="382"/>
    </location>
</feature>
<proteinExistence type="predicted"/>
<dbReference type="Gene3D" id="1.20.1250.20">
    <property type="entry name" value="MFS general substrate transporter like domains"/>
    <property type="match status" value="1"/>
</dbReference>
<feature type="domain" description="Major facilitator superfamily (MFS) profile" evidence="8">
    <location>
        <begin position="7"/>
        <end position="386"/>
    </location>
</feature>
<dbReference type="SUPFAM" id="SSF103473">
    <property type="entry name" value="MFS general substrate transporter"/>
    <property type="match status" value="1"/>
</dbReference>
<gene>
    <name evidence="9" type="ORF">FYJ62_00740</name>
</gene>
<keyword evidence="2" id="KW-0813">Transport</keyword>
<feature type="transmembrane region" description="Helical" evidence="7">
    <location>
        <begin position="291"/>
        <end position="317"/>
    </location>
</feature>
<feature type="transmembrane region" description="Helical" evidence="7">
    <location>
        <begin position="102"/>
        <end position="122"/>
    </location>
</feature>
<feature type="transmembrane region" description="Helical" evidence="7">
    <location>
        <begin position="9"/>
        <end position="30"/>
    </location>
</feature>
<dbReference type="AlphaFoldDB" id="A0A6A8MA65"/>
<dbReference type="EMBL" id="VUMX01000001">
    <property type="protein sequence ID" value="MST86214.1"/>
    <property type="molecule type" value="Genomic_DNA"/>
</dbReference>
<evidence type="ECO:0000313" key="9">
    <source>
        <dbReference type="EMBL" id="MST86214.1"/>
    </source>
</evidence>
<dbReference type="OrthoDB" id="9788453at2"/>
<feature type="transmembrane region" description="Helical" evidence="7">
    <location>
        <begin position="163"/>
        <end position="182"/>
    </location>
</feature>
<feature type="transmembrane region" description="Helical" evidence="7">
    <location>
        <begin position="203"/>
        <end position="222"/>
    </location>
</feature>
<organism evidence="9 10">
    <name type="scientific">Lactobacillus porci</name>
    <dbReference type="NCBI Taxonomy" id="2012477"/>
    <lineage>
        <taxon>Bacteria</taxon>
        <taxon>Bacillati</taxon>
        <taxon>Bacillota</taxon>
        <taxon>Bacilli</taxon>
        <taxon>Lactobacillales</taxon>
        <taxon>Lactobacillaceae</taxon>
        <taxon>Lactobacillus</taxon>
    </lineage>
</organism>
<feature type="transmembrane region" description="Helical" evidence="7">
    <location>
        <begin position="42"/>
        <end position="61"/>
    </location>
</feature>
<evidence type="ECO:0000256" key="3">
    <source>
        <dbReference type="ARBA" id="ARBA00022475"/>
    </source>
</evidence>
<evidence type="ECO:0000256" key="2">
    <source>
        <dbReference type="ARBA" id="ARBA00022448"/>
    </source>
</evidence>
<keyword evidence="4 7" id="KW-0812">Transmembrane</keyword>
<evidence type="ECO:0000259" key="8">
    <source>
        <dbReference type="PROSITE" id="PS50850"/>
    </source>
</evidence>
<comment type="subcellular location">
    <subcellularLocation>
        <location evidence="1">Cell membrane</location>
        <topology evidence="1">Multi-pass membrane protein</topology>
    </subcellularLocation>
</comment>
<feature type="transmembrane region" description="Helical" evidence="7">
    <location>
        <begin position="134"/>
        <end position="157"/>
    </location>
</feature>
<dbReference type="GO" id="GO:0005886">
    <property type="term" value="C:plasma membrane"/>
    <property type="evidence" value="ECO:0007669"/>
    <property type="project" value="UniProtKB-SubCell"/>
</dbReference>
<keyword evidence="5 7" id="KW-1133">Transmembrane helix</keyword>
<dbReference type="PROSITE" id="PS51257">
    <property type="entry name" value="PROKAR_LIPOPROTEIN"/>
    <property type="match status" value="1"/>
</dbReference>
<evidence type="ECO:0000256" key="5">
    <source>
        <dbReference type="ARBA" id="ARBA00022989"/>
    </source>
</evidence>
<dbReference type="CDD" id="cd17324">
    <property type="entry name" value="MFS_NepI_like"/>
    <property type="match status" value="1"/>
</dbReference>
<feature type="transmembrane region" description="Helical" evidence="7">
    <location>
        <begin position="73"/>
        <end position="90"/>
    </location>
</feature>
<feature type="transmembrane region" description="Helical" evidence="7">
    <location>
        <begin position="234"/>
        <end position="255"/>
    </location>
</feature>
<evidence type="ECO:0000256" key="7">
    <source>
        <dbReference type="SAM" id="Phobius"/>
    </source>
</evidence>
<feature type="transmembrane region" description="Helical" evidence="7">
    <location>
        <begin position="267"/>
        <end position="285"/>
    </location>
</feature>